<evidence type="ECO:0000313" key="1">
    <source>
        <dbReference type="EMBL" id="NGZ90848.1"/>
    </source>
</evidence>
<dbReference type="PANTHER" id="PTHR48098">
    <property type="entry name" value="ENTEROCHELIN ESTERASE-RELATED"/>
    <property type="match status" value="1"/>
</dbReference>
<name>A0A967AFY7_9FLAO</name>
<dbReference type="Pfam" id="PF00756">
    <property type="entry name" value="Esterase"/>
    <property type="match status" value="1"/>
</dbReference>
<gene>
    <name evidence="1" type="ORF">G7034_11375</name>
</gene>
<proteinExistence type="predicted"/>
<dbReference type="Proteomes" id="UP000643701">
    <property type="component" value="Unassembled WGS sequence"/>
</dbReference>
<organism evidence="1 2">
    <name type="scientific">Psychroflexus maritimus</name>
    <dbReference type="NCBI Taxonomy" id="2714865"/>
    <lineage>
        <taxon>Bacteria</taxon>
        <taxon>Pseudomonadati</taxon>
        <taxon>Bacteroidota</taxon>
        <taxon>Flavobacteriia</taxon>
        <taxon>Flavobacteriales</taxon>
        <taxon>Flavobacteriaceae</taxon>
        <taxon>Psychroflexus</taxon>
    </lineage>
</organism>
<dbReference type="SUPFAM" id="SSF53474">
    <property type="entry name" value="alpha/beta-Hydrolases"/>
    <property type="match status" value="1"/>
</dbReference>
<protein>
    <submittedName>
        <fullName evidence="1">Esterase</fullName>
    </submittedName>
</protein>
<comment type="caution">
    <text evidence="1">The sequence shown here is derived from an EMBL/GenBank/DDBJ whole genome shotgun (WGS) entry which is preliminary data.</text>
</comment>
<accession>A0A967AFY7</accession>
<dbReference type="InterPro" id="IPR000801">
    <property type="entry name" value="Esterase-like"/>
</dbReference>
<dbReference type="AlphaFoldDB" id="A0A967AFY7"/>
<dbReference type="EMBL" id="JAANAS010000116">
    <property type="protein sequence ID" value="NGZ90848.1"/>
    <property type="molecule type" value="Genomic_DNA"/>
</dbReference>
<dbReference type="PROSITE" id="PS51257">
    <property type="entry name" value="PROKAR_LIPOPROTEIN"/>
    <property type="match status" value="1"/>
</dbReference>
<dbReference type="Gene3D" id="3.40.50.1820">
    <property type="entry name" value="alpha/beta hydrolase"/>
    <property type="match status" value="1"/>
</dbReference>
<dbReference type="InterPro" id="IPR050583">
    <property type="entry name" value="Mycobacterial_A85_antigen"/>
</dbReference>
<dbReference type="RefSeq" id="WP_166401080.1">
    <property type="nucleotide sequence ID" value="NZ_JAANAS010000116.1"/>
</dbReference>
<dbReference type="InterPro" id="IPR029058">
    <property type="entry name" value="AB_hydrolase_fold"/>
</dbReference>
<sequence length="334" mass="38458">MKIVCLSLFSLFFLASCKQEKVSTENKTKEVVAVQKDFAEVDSVFLSAGKLYRIENFESNFVSSRNIDVWVPDNYSATTAYATLYMHDAQMLFDSTSTWNKQEWKVDETLSRLMKEEKIKPTIVVGMWNVNEDRHTDYFPQQAWENLSDSTRQAVLDKNHAQSETLFSKEINSDNYIKFITEEVLPLVETNFNVSRNLKDRAVAGSSMGGLISWYTVLEKPNLFSTAICLSTHWPGAMPIENNPIPDEFFSYIKENLPKAPSNHKFYFDFGTETLDALYPPFEEKVNEVFASKNYKEASFRNLKFEGTGHSENAWNQRLHIPLEFALHPEPSID</sequence>
<evidence type="ECO:0000313" key="2">
    <source>
        <dbReference type="Proteomes" id="UP000643701"/>
    </source>
</evidence>
<reference evidence="1" key="1">
    <citation type="submission" date="2020-03" db="EMBL/GenBank/DDBJ databases">
        <title>Psychroflexus Maritimus sp. nov., isolate from marine sediment.</title>
        <authorList>
            <person name="Zhong Y.-L."/>
        </authorList>
    </citation>
    <scope>NUCLEOTIDE SEQUENCE</scope>
    <source>
        <strain evidence="1">C1</strain>
    </source>
</reference>
<dbReference type="PANTHER" id="PTHR48098:SF6">
    <property type="entry name" value="FERRI-BACILLIBACTIN ESTERASE BESA"/>
    <property type="match status" value="1"/>
</dbReference>
<keyword evidence="2" id="KW-1185">Reference proteome</keyword>